<proteinExistence type="predicted"/>
<dbReference type="CDD" id="cd11533">
    <property type="entry name" value="NTP-PPase_Af0060_like"/>
    <property type="match status" value="1"/>
</dbReference>
<sequence length="126" mass="13626">MSDTPPPVDTSPLPPADAPSAVWETVDHLVRWLDGASVLPPEQERLLRILKLSEEAGEVAQAVIGATGQNPRKGHSHTWDDVHSELCDVILTAMVALRTLTPEARQVFEGHMGRVAGRVPRPLSGD</sequence>
<evidence type="ECO:0000313" key="2">
    <source>
        <dbReference type="Proteomes" id="UP001059597"/>
    </source>
</evidence>
<accession>A0ABM8A597</accession>
<dbReference type="Gene3D" id="1.10.287.1080">
    <property type="entry name" value="MazG-like"/>
    <property type="match status" value="1"/>
</dbReference>
<dbReference type="SUPFAM" id="SSF101386">
    <property type="entry name" value="all-alpha NTP pyrophosphatases"/>
    <property type="match status" value="1"/>
</dbReference>
<keyword evidence="2" id="KW-1185">Reference proteome</keyword>
<evidence type="ECO:0000313" key="1">
    <source>
        <dbReference type="EMBL" id="BDM73790.1"/>
    </source>
</evidence>
<dbReference type="Proteomes" id="UP001059597">
    <property type="component" value="Chromosome"/>
</dbReference>
<gene>
    <name evidence="1" type="ORF">HEK616_72770</name>
</gene>
<reference evidence="1" key="1">
    <citation type="submission" date="2022-06" db="EMBL/GenBank/DDBJ databases">
        <title>Complete genome sequence of Streptomyces nigrescens HEK616.</title>
        <authorList>
            <person name="Asamizu S."/>
            <person name="Onaka H."/>
        </authorList>
    </citation>
    <scope>NUCLEOTIDE SEQUENCE</scope>
    <source>
        <strain evidence="1">HEK616</strain>
    </source>
</reference>
<name>A0ABM8A597_STRNI</name>
<dbReference type="RefSeq" id="WP_261956957.1">
    <property type="nucleotide sequence ID" value="NZ_AP026073.1"/>
</dbReference>
<protein>
    <recommendedName>
        <fullName evidence="3">NTP pyrophosphohydrolase MazG putative catalytic core domain-containing protein</fullName>
    </recommendedName>
</protein>
<dbReference type="EMBL" id="AP026073">
    <property type="protein sequence ID" value="BDM73790.1"/>
    <property type="molecule type" value="Genomic_DNA"/>
</dbReference>
<organism evidence="1 2">
    <name type="scientific">Streptomyces nigrescens</name>
    <dbReference type="NCBI Taxonomy" id="1920"/>
    <lineage>
        <taxon>Bacteria</taxon>
        <taxon>Bacillati</taxon>
        <taxon>Actinomycetota</taxon>
        <taxon>Actinomycetes</taxon>
        <taxon>Kitasatosporales</taxon>
        <taxon>Streptomycetaceae</taxon>
        <taxon>Streptomyces</taxon>
    </lineage>
</organism>
<dbReference type="InterPro" id="IPR044548">
    <property type="entry name" value="AF0060_NTP-PPase_MazG-like"/>
</dbReference>
<evidence type="ECO:0008006" key="3">
    <source>
        <dbReference type="Google" id="ProtNLM"/>
    </source>
</evidence>